<evidence type="ECO:0000259" key="2">
    <source>
        <dbReference type="Pfam" id="PF18962"/>
    </source>
</evidence>
<dbReference type="Proteomes" id="UP000235826">
    <property type="component" value="Chromosome"/>
</dbReference>
<name>A0A2K9PMD8_9FLAO</name>
<evidence type="ECO:0000313" key="3">
    <source>
        <dbReference type="EMBL" id="AUP78222.1"/>
    </source>
</evidence>
<accession>A0A2K9PMD8</accession>
<reference evidence="3 4" key="1">
    <citation type="submission" date="2018-01" db="EMBL/GenBank/DDBJ databases">
        <title>Complete genome sequence of Flavivirga eckloniae ECD14 isolated from seaweed Ecklonia cava.</title>
        <authorList>
            <person name="Lee J.H."/>
            <person name="Baik K.S."/>
            <person name="Seong C.N."/>
        </authorList>
    </citation>
    <scope>NUCLEOTIDE SEQUENCE [LARGE SCALE GENOMIC DNA]</scope>
    <source>
        <strain evidence="3 4">ECD14</strain>
    </source>
</reference>
<evidence type="ECO:0000256" key="1">
    <source>
        <dbReference type="ARBA" id="ARBA00022729"/>
    </source>
</evidence>
<dbReference type="NCBIfam" id="TIGR04183">
    <property type="entry name" value="Por_Secre_tail"/>
    <property type="match status" value="1"/>
</dbReference>
<proteinExistence type="predicted"/>
<protein>
    <recommendedName>
        <fullName evidence="2">Secretion system C-terminal sorting domain-containing protein</fullName>
    </recommendedName>
</protein>
<dbReference type="EMBL" id="CP025791">
    <property type="protein sequence ID" value="AUP78222.1"/>
    <property type="molecule type" value="Genomic_DNA"/>
</dbReference>
<feature type="domain" description="Secretion system C-terminal sorting" evidence="2">
    <location>
        <begin position="226"/>
        <end position="289"/>
    </location>
</feature>
<dbReference type="KEGG" id="fek:C1H87_05610"/>
<evidence type="ECO:0000313" key="4">
    <source>
        <dbReference type="Proteomes" id="UP000235826"/>
    </source>
</evidence>
<dbReference type="Pfam" id="PF18962">
    <property type="entry name" value="Por_Secre_tail"/>
    <property type="match status" value="1"/>
</dbReference>
<dbReference type="AlphaFoldDB" id="A0A2K9PMD8"/>
<keyword evidence="1" id="KW-0732">Signal</keyword>
<sequence length="290" mass="31940">MKELLILKYITMKKKLLTIVVLTTVLLFAETSFAQLVNVPISSAGGGAAHYTDKRNQPSYMIDDTDAASFVYNPDNPTSDYPSAVVSSNTDYYFPQQSNAENYYTITFAIPTGKSLKYFDPYARANATPIDRAQGNFDITLSYDDGTLQTETQVWGGVEDAAWSIDGTLTRVDLVALGFSNTMLQNATDLKFDKNGFGFTEFYELRLAAEDATLSNVEVKAEKLAISPNPIQQGESLAIKNLENNTIQVYSLLGQLVHKTNSNSIDYNTFPSSGMYIIKIGTATSKLIVK</sequence>
<organism evidence="3 4">
    <name type="scientific">Flavivirga eckloniae</name>
    <dbReference type="NCBI Taxonomy" id="1803846"/>
    <lineage>
        <taxon>Bacteria</taxon>
        <taxon>Pseudomonadati</taxon>
        <taxon>Bacteroidota</taxon>
        <taxon>Flavobacteriia</taxon>
        <taxon>Flavobacteriales</taxon>
        <taxon>Flavobacteriaceae</taxon>
        <taxon>Flavivirga</taxon>
    </lineage>
</organism>
<gene>
    <name evidence="3" type="ORF">C1H87_05610</name>
</gene>
<dbReference type="InterPro" id="IPR026444">
    <property type="entry name" value="Secre_tail"/>
</dbReference>
<keyword evidence="4" id="KW-1185">Reference proteome</keyword>